<evidence type="ECO:0000313" key="3">
    <source>
        <dbReference type="Proteomes" id="UP000758603"/>
    </source>
</evidence>
<protein>
    <submittedName>
        <fullName evidence="2">Uncharacterized protein</fullName>
    </submittedName>
</protein>
<dbReference type="AlphaFoldDB" id="A0A9P8RPD7"/>
<feature type="chain" id="PRO_5040118297" evidence="1">
    <location>
        <begin position="20"/>
        <end position="88"/>
    </location>
</feature>
<dbReference type="RefSeq" id="XP_045953414.1">
    <property type="nucleotide sequence ID" value="XM_046103887.1"/>
</dbReference>
<comment type="caution">
    <text evidence="2">The sequence shown here is derived from an EMBL/GenBank/DDBJ whole genome shotgun (WGS) entry which is preliminary data.</text>
</comment>
<name>A0A9P8RPD7_9PEZI</name>
<keyword evidence="1" id="KW-0732">Signal</keyword>
<feature type="signal peptide" evidence="1">
    <location>
        <begin position="1"/>
        <end position="19"/>
    </location>
</feature>
<evidence type="ECO:0000313" key="2">
    <source>
        <dbReference type="EMBL" id="KAH6646900.1"/>
    </source>
</evidence>
<proteinExistence type="predicted"/>
<reference evidence="2" key="1">
    <citation type="journal article" date="2021" name="Nat. Commun.">
        <title>Genetic determinants of endophytism in the Arabidopsis root mycobiome.</title>
        <authorList>
            <person name="Mesny F."/>
            <person name="Miyauchi S."/>
            <person name="Thiergart T."/>
            <person name="Pickel B."/>
            <person name="Atanasova L."/>
            <person name="Karlsson M."/>
            <person name="Huettel B."/>
            <person name="Barry K.W."/>
            <person name="Haridas S."/>
            <person name="Chen C."/>
            <person name="Bauer D."/>
            <person name="Andreopoulos W."/>
            <person name="Pangilinan J."/>
            <person name="LaButti K."/>
            <person name="Riley R."/>
            <person name="Lipzen A."/>
            <person name="Clum A."/>
            <person name="Drula E."/>
            <person name="Henrissat B."/>
            <person name="Kohler A."/>
            <person name="Grigoriev I.V."/>
            <person name="Martin F.M."/>
            <person name="Hacquard S."/>
        </authorList>
    </citation>
    <scope>NUCLEOTIDE SEQUENCE</scope>
    <source>
        <strain evidence="2">MPI-SDFR-AT-0073</strain>
    </source>
</reference>
<evidence type="ECO:0000256" key="1">
    <source>
        <dbReference type="SAM" id="SignalP"/>
    </source>
</evidence>
<accession>A0A9P8RPD7</accession>
<dbReference type="Proteomes" id="UP000758603">
    <property type="component" value="Unassembled WGS sequence"/>
</dbReference>
<keyword evidence="3" id="KW-1185">Reference proteome</keyword>
<gene>
    <name evidence="2" type="ORF">BKA67DRAFT_580861</name>
</gene>
<dbReference type="GeneID" id="70132778"/>
<sequence length="88" mass="9651">MMNSFIGGLVIELVGRSLAVVATDGVMATLGYSLTMSRHGVDVFTRNPGMYIESKETMPRKAERSQMPASDFIIHNPVPSPLQIFSSY</sequence>
<organism evidence="2 3">
    <name type="scientific">Truncatella angustata</name>
    <dbReference type="NCBI Taxonomy" id="152316"/>
    <lineage>
        <taxon>Eukaryota</taxon>
        <taxon>Fungi</taxon>
        <taxon>Dikarya</taxon>
        <taxon>Ascomycota</taxon>
        <taxon>Pezizomycotina</taxon>
        <taxon>Sordariomycetes</taxon>
        <taxon>Xylariomycetidae</taxon>
        <taxon>Amphisphaeriales</taxon>
        <taxon>Sporocadaceae</taxon>
        <taxon>Truncatella</taxon>
    </lineage>
</organism>
<dbReference type="EMBL" id="JAGPXC010000009">
    <property type="protein sequence ID" value="KAH6646900.1"/>
    <property type="molecule type" value="Genomic_DNA"/>
</dbReference>